<dbReference type="PANTHER" id="PTHR40606">
    <property type="match status" value="1"/>
</dbReference>
<dbReference type="KEGG" id="dez:DKM44_09150"/>
<evidence type="ECO:0000313" key="4">
    <source>
        <dbReference type="Proteomes" id="UP000245368"/>
    </source>
</evidence>
<dbReference type="SUPFAM" id="SSF160113">
    <property type="entry name" value="YegP-like"/>
    <property type="match status" value="2"/>
</dbReference>
<dbReference type="AlphaFoldDB" id="A0A2Z3JRE2"/>
<protein>
    <recommendedName>
        <fullName evidence="2">DUF1508 domain-containing protein</fullName>
    </recommendedName>
</protein>
<keyword evidence="4" id="KW-1185">Reference proteome</keyword>
<feature type="region of interest" description="Disordered" evidence="1">
    <location>
        <begin position="81"/>
        <end position="111"/>
    </location>
</feature>
<feature type="domain" description="DUF1508" evidence="2">
    <location>
        <begin position="63"/>
        <end position="106"/>
    </location>
</feature>
<dbReference type="OrthoDB" id="9802792at2"/>
<dbReference type="EMBL" id="CP029494">
    <property type="protein sequence ID" value="AWN23374.1"/>
    <property type="molecule type" value="Genomic_DNA"/>
</dbReference>
<dbReference type="RefSeq" id="WP_109827103.1">
    <property type="nucleotide sequence ID" value="NZ_CP029494.1"/>
</dbReference>
<feature type="compositionally biased region" description="Basic and acidic residues" evidence="1">
    <location>
        <begin position="98"/>
        <end position="111"/>
    </location>
</feature>
<feature type="domain" description="DUF1508" evidence="2">
    <location>
        <begin position="11"/>
        <end position="56"/>
    </location>
</feature>
<dbReference type="Proteomes" id="UP000245368">
    <property type="component" value="Chromosome"/>
</dbReference>
<dbReference type="InterPro" id="IPR051141">
    <property type="entry name" value="UPF0339_domain"/>
</dbReference>
<dbReference type="InterPro" id="IPR010879">
    <property type="entry name" value="DUF1508"/>
</dbReference>
<gene>
    <name evidence="3" type="ORF">DKM44_09150</name>
</gene>
<organism evidence="3 4">
    <name type="scientific">Deinococcus irradiatisoli</name>
    <dbReference type="NCBI Taxonomy" id="2202254"/>
    <lineage>
        <taxon>Bacteria</taxon>
        <taxon>Thermotogati</taxon>
        <taxon>Deinococcota</taxon>
        <taxon>Deinococci</taxon>
        <taxon>Deinococcales</taxon>
        <taxon>Deinococcaceae</taxon>
        <taxon>Deinococcus</taxon>
    </lineage>
</organism>
<sequence>MAGKFVLQRSGDGFRFDLQAGNGQVVLSSEHYEARAGALGGIESVKANAPHPERFELRQGRQEPYFVLKAANGQVIGTGEHYSSDSAAREGMAAVTRAAEDVATDDRTSES</sequence>
<dbReference type="Pfam" id="PF07411">
    <property type="entry name" value="DUF1508"/>
    <property type="match status" value="2"/>
</dbReference>
<dbReference type="InterPro" id="IPR036913">
    <property type="entry name" value="YegP-like_sf"/>
</dbReference>
<evidence type="ECO:0000259" key="2">
    <source>
        <dbReference type="Pfam" id="PF07411"/>
    </source>
</evidence>
<accession>A0A2Z3JRE2</accession>
<dbReference type="Gene3D" id="2.30.29.80">
    <property type="match status" value="1"/>
</dbReference>
<evidence type="ECO:0000256" key="1">
    <source>
        <dbReference type="SAM" id="MobiDB-lite"/>
    </source>
</evidence>
<reference evidence="3 4" key="1">
    <citation type="submission" date="2018-05" db="EMBL/GenBank/DDBJ databases">
        <title>Complete Genome Sequence of Deinococcus sp. strain 17bor-2.</title>
        <authorList>
            <person name="Srinivasan S."/>
        </authorList>
    </citation>
    <scope>NUCLEOTIDE SEQUENCE [LARGE SCALE GENOMIC DNA]</scope>
    <source>
        <strain evidence="3 4">17bor-2</strain>
    </source>
</reference>
<name>A0A2Z3JRE2_9DEIO</name>
<dbReference type="PANTHER" id="PTHR40606:SF1">
    <property type="entry name" value="UPF0339 PROTEIN YEGP"/>
    <property type="match status" value="1"/>
</dbReference>
<evidence type="ECO:0000313" key="3">
    <source>
        <dbReference type="EMBL" id="AWN23374.1"/>
    </source>
</evidence>
<proteinExistence type="predicted"/>